<gene>
    <name evidence="1" type="ORF">LCGC14_2517330</name>
</gene>
<proteinExistence type="predicted"/>
<sequence length="417" mass="45093">GCPAAPSGGTFGEREMITESKQVSLAVDGLQQRLADKVAEVARQPEHSWADGFCSFMAEPDGRHVLRVGATHCPPDMDIWQGLRSPAQVGMYPIGLEDIWMHYAAANVRSTRADGSPNPLAMPEPFADAMERFKRAVIISGMLAMNPTVYETYAGKIERGDADPPDDYCRARGEVSKLINKAVGRLALSLMAPNRAVVPMTGDNAGKVIDGTRSAYTKGKYHGPCNNAYPQNSIAVMTGLLRFGVSRLPFRDELGPDGQVRRLMGQYASVVIFDDHSPAGDNGDGVTLLEPDRLGRMRRVNDYADAAEDVVADRYCTYNLRGADGDGACRKCIKVCPSGALAHSSPDVDGAYSQKQLSQKHRFSGGTLDFDAGNCGRERGQKAQLYAEYVCARCEAICAARGIRKSPEEIARINAPA</sequence>
<evidence type="ECO:0000313" key="1">
    <source>
        <dbReference type="EMBL" id="KKL14276.1"/>
    </source>
</evidence>
<name>A0A0F9D930_9ZZZZ</name>
<accession>A0A0F9D930</accession>
<dbReference type="EMBL" id="LAZR01040521">
    <property type="protein sequence ID" value="KKL14276.1"/>
    <property type="molecule type" value="Genomic_DNA"/>
</dbReference>
<protein>
    <recommendedName>
        <fullName evidence="2">4Fe-4S ferredoxin-type domain-containing protein</fullName>
    </recommendedName>
</protein>
<dbReference type="AlphaFoldDB" id="A0A0F9D930"/>
<organism evidence="1">
    <name type="scientific">marine sediment metagenome</name>
    <dbReference type="NCBI Taxonomy" id="412755"/>
    <lineage>
        <taxon>unclassified sequences</taxon>
        <taxon>metagenomes</taxon>
        <taxon>ecological metagenomes</taxon>
    </lineage>
</organism>
<comment type="caution">
    <text evidence="1">The sequence shown here is derived from an EMBL/GenBank/DDBJ whole genome shotgun (WGS) entry which is preliminary data.</text>
</comment>
<evidence type="ECO:0008006" key="2">
    <source>
        <dbReference type="Google" id="ProtNLM"/>
    </source>
</evidence>
<reference evidence="1" key="1">
    <citation type="journal article" date="2015" name="Nature">
        <title>Complex archaea that bridge the gap between prokaryotes and eukaryotes.</title>
        <authorList>
            <person name="Spang A."/>
            <person name="Saw J.H."/>
            <person name="Jorgensen S.L."/>
            <person name="Zaremba-Niedzwiedzka K."/>
            <person name="Martijn J."/>
            <person name="Lind A.E."/>
            <person name="van Eijk R."/>
            <person name="Schleper C."/>
            <person name="Guy L."/>
            <person name="Ettema T.J."/>
        </authorList>
    </citation>
    <scope>NUCLEOTIDE SEQUENCE</scope>
</reference>
<feature type="non-terminal residue" evidence="1">
    <location>
        <position position="1"/>
    </location>
</feature>